<sequence>MGHRIDVHHHVIPPVYQEAVDRYAGGTQLDGVDPVHWDRDTDLEVMDRHGIDMALLTVTAPGATLAGDDAPRLAREVNEYMAELVRDTPSRYGALTLLPLPDVDAAIAELDYALDELGHDGVGLYTHYDGVYLGDPRLDRIIDHIAERGVGAHVHPAIPASDPERWGLPPSLYEFTFDTTRATANLLFSGTLDRHPDLKLILSHAGGTVPYLAKRLTYASTIASDLKNREPEDLLGSLRRLYYDTAMSANPATLAGLTTLIDDTHILFGSDFPYMPESTTAETVSGLEDYFDRDALARIDLDNYRDLFPRAVERL</sequence>
<keyword evidence="4" id="KW-1185">Reference proteome</keyword>
<dbReference type="Pfam" id="PF04909">
    <property type="entry name" value="Amidohydro_2"/>
    <property type="match status" value="1"/>
</dbReference>
<name>A0A3R8RIN3_9CORY</name>
<dbReference type="RefSeq" id="WP_125174256.1">
    <property type="nucleotide sequence ID" value="NZ_JBHYBN010000002.1"/>
</dbReference>
<dbReference type="InterPro" id="IPR006680">
    <property type="entry name" value="Amidohydro-rel"/>
</dbReference>
<evidence type="ECO:0000313" key="4">
    <source>
        <dbReference type="Proteomes" id="UP000278422"/>
    </source>
</evidence>
<dbReference type="GO" id="GO:0016831">
    <property type="term" value="F:carboxy-lyase activity"/>
    <property type="evidence" value="ECO:0007669"/>
    <property type="project" value="InterPro"/>
</dbReference>
<reference evidence="3 4" key="1">
    <citation type="submission" date="2018-01" db="EMBL/GenBank/DDBJ databases">
        <title>Twenty Corynebacterium bovis Genomes.</title>
        <authorList>
            <person name="Gulvik C.A."/>
        </authorList>
    </citation>
    <scope>NUCLEOTIDE SEQUENCE [LARGE SCALE GENOMIC DNA]</scope>
    <source>
        <strain evidence="3 4">16-2004</strain>
    </source>
</reference>
<dbReference type="AlphaFoldDB" id="A0A3R8RIN3"/>
<dbReference type="GO" id="GO:0016787">
    <property type="term" value="F:hydrolase activity"/>
    <property type="evidence" value="ECO:0007669"/>
    <property type="project" value="UniProtKB-KW"/>
</dbReference>
<dbReference type="Proteomes" id="UP000278422">
    <property type="component" value="Unassembled WGS sequence"/>
</dbReference>
<keyword evidence="3" id="KW-0378">Hydrolase</keyword>
<dbReference type="Gene3D" id="3.20.20.140">
    <property type="entry name" value="Metal-dependent hydrolases"/>
    <property type="match status" value="1"/>
</dbReference>
<evidence type="ECO:0000256" key="1">
    <source>
        <dbReference type="ARBA" id="ARBA00023239"/>
    </source>
</evidence>
<evidence type="ECO:0000259" key="2">
    <source>
        <dbReference type="Pfam" id="PF04909"/>
    </source>
</evidence>
<gene>
    <name evidence="3" type="ORF">CXF42_00770</name>
</gene>
<dbReference type="InterPro" id="IPR032465">
    <property type="entry name" value="ACMSD"/>
</dbReference>
<dbReference type="EMBL" id="PQNQ01000001">
    <property type="protein sequence ID" value="RRQ05688.1"/>
    <property type="molecule type" value="Genomic_DNA"/>
</dbReference>
<dbReference type="GO" id="GO:0019748">
    <property type="term" value="P:secondary metabolic process"/>
    <property type="evidence" value="ECO:0007669"/>
    <property type="project" value="TreeGrafter"/>
</dbReference>
<evidence type="ECO:0000313" key="3">
    <source>
        <dbReference type="EMBL" id="RRQ05688.1"/>
    </source>
</evidence>
<keyword evidence="1" id="KW-0456">Lyase</keyword>
<proteinExistence type="predicted"/>
<accession>A0A3R8RIN3</accession>
<dbReference type="SUPFAM" id="SSF51556">
    <property type="entry name" value="Metallo-dependent hydrolases"/>
    <property type="match status" value="1"/>
</dbReference>
<dbReference type="GO" id="GO:0005737">
    <property type="term" value="C:cytoplasm"/>
    <property type="evidence" value="ECO:0007669"/>
    <property type="project" value="TreeGrafter"/>
</dbReference>
<feature type="domain" description="Amidohydrolase-related" evidence="2">
    <location>
        <begin position="5"/>
        <end position="309"/>
    </location>
</feature>
<protein>
    <submittedName>
        <fullName evidence="3">Amidohydrolase</fullName>
    </submittedName>
</protein>
<dbReference type="PANTHER" id="PTHR21240:SF28">
    <property type="entry name" value="ISO-OROTATE DECARBOXYLASE (EUROFUNG)"/>
    <property type="match status" value="1"/>
</dbReference>
<dbReference type="InterPro" id="IPR032466">
    <property type="entry name" value="Metal_Hydrolase"/>
</dbReference>
<dbReference type="PANTHER" id="PTHR21240">
    <property type="entry name" value="2-AMINO-3-CARBOXYLMUCONATE-6-SEMIALDEHYDE DECARBOXYLASE"/>
    <property type="match status" value="1"/>
</dbReference>
<comment type="caution">
    <text evidence="3">The sequence shown here is derived from an EMBL/GenBank/DDBJ whole genome shotgun (WGS) entry which is preliminary data.</text>
</comment>
<organism evidence="3 4">
    <name type="scientific">Corynebacterium bovis</name>
    <dbReference type="NCBI Taxonomy" id="36808"/>
    <lineage>
        <taxon>Bacteria</taxon>
        <taxon>Bacillati</taxon>
        <taxon>Actinomycetota</taxon>
        <taxon>Actinomycetes</taxon>
        <taxon>Mycobacteriales</taxon>
        <taxon>Corynebacteriaceae</taxon>
        <taxon>Corynebacterium</taxon>
    </lineage>
</organism>